<sequence>MVLLCFVLDLRSLSPPILRDLKQSLLQLANYYAVSCPKIDNSSRGIQSQSKTLLDRIGLCYVLRNRISCSDELKIAYSPQVNFNLRDFHHAVNSLPTDAFFSESNDSGALCKDLKLTDVLSEKNVYSWGNRDRNIGKKVILISSYLVGTLDSATMKALMDASDKCVSVEFILLEQASSQLGDITDDISHFVEQIGFCKNCSFQTRVPDKHVLQCLTKRWFEDLKDDRKEPLQARFIFKTSLISNLNQITCNLCTSFNPIVDEFISCQTCRCHGIPLDQSNTSQTKRSSCPVTNDDLGAIDIIENSVRVGEQTMLHMPSFKDSPELKQVSLPVDFNVIKRTNLGSLSEGVIMGTTYFVTASTFLDPDRNKSSETELNSQLFQVVCTVLNSHDQGLVCSSTCNIETQRETSFQCYYILLPSDKGTMLLRRLSASEEFLPIFDASQHISSVVAEEIENTVQASLLKMEVSDYNPFQHERGFHKKLNVLVKQSLQFGAILPKTKEVIPESEVYLQNSEVQPSMQEAEDIVIKVDELPQLDSKQGEKNKTSPCLAEEWEQLIVNELGGVNSPTCIYNSNLDKLVTSPSQSNKQMDEKTSRILERLELPWKLKRKAVSPAISSSAVSGDVRGPVKKPLIAYRPNDTAADQRLILSQPIKPNFQRIKRPR</sequence>
<dbReference type="STRING" id="4155.A0A022QBD4"/>
<name>A0A022QBD4_ERYGU</name>
<evidence type="ECO:0000313" key="2">
    <source>
        <dbReference type="Proteomes" id="UP000030748"/>
    </source>
</evidence>
<keyword evidence="2" id="KW-1185">Reference proteome</keyword>
<dbReference type="PhylomeDB" id="A0A022QBD4"/>
<accession>A0A022QBD4</accession>
<dbReference type="OMA" id="LECYYLL"/>
<dbReference type="eggNOG" id="ENOG502QTSF">
    <property type="taxonomic scope" value="Eukaryota"/>
</dbReference>
<protein>
    <submittedName>
        <fullName evidence="1">Uncharacterized protein</fullName>
    </submittedName>
</protein>
<reference evidence="1 2" key="1">
    <citation type="journal article" date="2013" name="Proc. Natl. Acad. Sci. U.S.A.">
        <title>Fine-scale variation in meiotic recombination in Mimulus inferred from population shotgun sequencing.</title>
        <authorList>
            <person name="Hellsten U."/>
            <person name="Wright K.M."/>
            <person name="Jenkins J."/>
            <person name="Shu S."/>
            <person name="Yuan Y."/>
            <person name="Wessler S.R."/>
            <person name="Schmutz J."/>
            <person name="Willis J.H."/>
            <person name="Rokhsar D.S."/>
        </authorList>
    </citation>
    <scope>NUCLEOTIDE SEQUENCE [LARGE SCALE GENOMIC DNA]</scope>
    <source>
        <strain evidence="2">cv. DUN x IM62</strain>
    </source>
</reference>
<dbReference type="PANTHER" id="PTHR38390">
    <property type="entry name" value="OS01G0103900 PROTEIN"/>
    <property type="match status" value="1"/>
</dbReference>
<dbReference type="AlphaFoldDB" id="A0A022QBD4"/>
<dbReference type="Proteomes" id="UP000030748">
    <property type="component" value="Unassembled WGS sequence"/>
</dbReference>
<gene>
    <name evidence="1" type="ORF">MIMGU_mgv1a022058mg</name>
</gene>
<dbReference type="PANTHER" id="PTHR38390:SF2">
    <property type="entry name" value="OS01G0103900 PROTEIN"/>
    <property type="match status" value="1"/>
</dbReference>
<dbReference type="EMBL" id="KI632119">
    <property type="protein sequence ID" value="EYU24548.1"/>
    <property type="molecule type" value="Genomic_DNA"/>
</dbReference>
<organism evidence="1 2">
    <name type="scientific">Erythranthe guttata</name>
    <name type="common">Yellow monkey flower</name>
    <name type="synonym">Mimulus guttatus</name>
    <dbReference type="NCBI Taxonomy" id="4155"/>
    <lineage>
        <taxon>Eukaryota</taxon>
        <taxon>Viridiplantae</taxon>
        <taxon>Streptophyta</taxon>
        <taxon>Embryophyta</taxon>
        <taxon>Tracheophyta</taxon>
        <taxon>Spermatophyta</taxon>
        <taxon>Magnoliopsida</taxon>
        <taxon>eudicotyledons</taxon>
        <taxon>Gunneridae</taxon>
        <taxon>Pentapetalae</taxon>
        <taxon>asterids</taxon>
        <taxon>lamiids</taxon>
        <taxon>Lamiales</taxon>
        <taxon>Phrymaceae</taxon>
        <taxon>Erythranthe</taxon>
    </lineage>
</organism>
<dbReference type="KEGG" id="egt:105972319"/>
<evidence type="ECO:0000313" key="1">
    <source>
        <dbReference type="EMBL" id="EYU24548.1"/>
    </source>
</evidence>
<proteinExistence type="predicted"/>
<dbReference type="OrthoDB" id="1906673at2759"/>